<proteinExistence type="predicted"/>
<dbReference type="AlphaFoldDB" id="A0A4R3MM16"/>
<evidence type="ECO:0000313" key="2">
    <source>
        <dbReference type="Proteomes" id="UP000294902"/>
    </source>
</evidence>
<dbReference type="Proteomes" id="UP000294902">
    <property type="component" value="Unassembled WGS sequence"/>
</dbReference>
<dbReference type="RefSeq" id="WP_132253572.1">
    <property type="nucleotide sequence ID" value="NZ_SMAL01000010.1"/>
</dbReference>
<protein>
    <submittedName>
        <fullName evidence="1">Uncharacterized protein</fullName>
    </submittedName>
</protein>
<dbReference type="OrthoDB" id="9794280at2"/>
<evidence type="ECO:0000313" key="1">
    <source>
        <dbReference type="EMBL" id="TCT12978.1"/>
    </source>
</evidence>
<sequence length="113" mass="13036">MKHTNKRACKIINELATFLLMIGATDLTINVKNSEEEFIITINSDYRNGEEKNVQKLIRGITSPKQEEIEEYYWELAGESDVEGELNLIGIMIDKAEVDVTQDQLKITLYRKK</sequence>
<gene>
    <name evidence="1" type="ORF">EDC18_11052</name>
</gene>
<organism evidence="1 2">
    <name type="scientific">Natranaerovirga pectinivora</name>
    <dbReference type="NCBI Taxonomy" id="682400"/>
    <lineage>
        <taxon>Bacteria</taxon>
        <taxon>Bacillati</taxon>
        <taxon>Bacillota</taxon>
        <taxon>Clostridia</taxon>
        <taxon>Lachnospirales</taxon>
        <taxon>Natranaerovirgaceae</taxon>
        <taxon>Natranaerovirga</taxon>
    </lineage>
</organism>
<comment type="caution">
    <text evidence="1">The sequence shown here is derived from an EMBL/GenBank/DDBJ whole genome shotgun (WGS) entry which is preliminary data.</text>
</comment>
<accession>A0A4R3MM16</accession>
<keyword evidence="2" id="KW-1185">Reference proteome</keyword>
<dbReference type="EMBL" id="SMAL01000010">
    <property type="protein sequence ID" value="TCT12978.1"/>
    <property type="molecule type" value="Genomic_DNA"/>
</dbReference>
<reference evidence="1 2" key="1">
    <citation type="submission" date="2019-03" db="EMBL/GenBank/DDBJ databases">
        <title>Genomic Encyclopedia of Type Strains, Phase IV (KMG-IV): sequencing the most valuable type-strain genomes for metagenomic binning, comparative biology and taxonomic classification.</title>
        <authorList>
            <person name="Goeker M."/>
        </authorList>
    </citation>
    <scope>NUCLEOTIDE SEQUENCE [LARGE SCALE GENOMIC DNA]</scope>
    <source>
        <strain evidence="1 2">DSM 24629</strain>
    </source>
</reference>
<name>A0A4R3MM16_9FIRM</name>